<protein>
    <recommendedName>
        <fullName evidence="5">Effector protein</fullName>
    </recommendedName>
</protein>
<gene>
    <name evidence="3" type="ORF">niasHT_034004</name>
</gene>
<keyword evidence="2" id="KW-1133">Transmembrane helix</keyword>
<proteinExistence type="predicted"/>
<sequence length="425" mass="49722">MCHWRRRHFEIVTVALLCMVVYSNLPLSSALFGWLQGKKRVTNAAAQLDRDALEAEKTGEELVHHSSANRRGPDGCGHKLKTALAVVKAYGASFKHWHWPWRKKKKTNQNNQINGEGRKRREMDEHLRVIDHCAAIAEREEYQRGHFGHAQRRRRQRRGARLPRPREMDDKSALKTLARMLKTRKSKALSAADHWTNIGLIRWGRRTIRNIRRPATLIKHRQNAKNGKVSRKKGSKNIRRRRIKRGDEEEEEEEGEETDDEEGDGGRSSSEEESANGTKFKYTKMAHGYSRDDDAGSNANDRIYETVSFEAEHPEKGHYTQRTTTQYKFHGPKHSEWRHRPPKAPKAEGRAWTGKFKSRRRAASRKSVHLSRKRGRRKSRRGRWRRKKNLADYGGGDYYYYTVAHLPTAYSYGHYYDYGNPWWNT</sequence>
<name>A0ABD2J5M4_9BILA</name>
<feature type="compositionally biased region" description="Acidic residues" evidence="1">
    <location>
        <begin position="248"/>
        <end position="263"/>
    </location>
</feature>
<accession>A0ABD2J5M4</accession>
<dbReference type="Proteomes" id="UP001620626">
    <property type="component" value="Unassembled WGS sequence"/>
</dbReference>
<feature type="region of interest" description="Disordered" evidence="1">
    <location>
        <begin position="144"/>
        <end position="171"/>
    </location>
</feature>
<comment type="caution">
    <text evidence="3">The sequence shown here is derived from an EMBL/GenBank/DDBJ whole genome shotgun (WGS) entry which is preliminary data.</text>
</comment>
<keyword evidence="2" id="KW-0472">Membrane</keyword>
<feature type="transmembrane region" description="Helical" evidence="2">
    <location>
        <begin position="12"/>
        <end position="35"/>
    </location>
</feature>
<keyword evidence="4" id="KW-1185">Reference proteome</keyword>
<feature type="compositionally biased region" description="Basic residues" evidence="1">
    <location>
        <begin position="356"/>
        <end position="386"/>
    </location>
</feature>
<feature type="compositionally biased region" description="Basic residues" evidence="1">
    <location>
        <begin position="214"/>
        <end position="244"/>
    </location>
</feature>
<reference evidence="3 4" key="1">
    <citation type="submission" date="2024-10" db="EMBL/GenBank/DDBJ databases">
        <authorList>
            <person name="Kim D."/>
        </authorList>
    </citation>
    <scope>NUCLEOTIDE SEQUENCE [LARGE SCALE GENOMIC DNA]</scope>
    <source>
        <strain evidence="3">BH-2024</strain>
    </source>
</reference>
<evidence type="ECO:0008006" key="5">
    <source>
        <dbReference type="Google" id="ProtNLM"/>
    </source>
</evidence>
<feature type="compositionally biased region" description="Basic and acidic residues" evidence="1">
    <location>
        <begin position="333"/>
        <end position="349"/>
    </location>
</feature>
<evidence type="ECO:0000313" key="4">
    <source>
        <dbReference type="Proteomes" id="UP001620626"/>
    </source>
</evidence>
<evidence type="ECO:0000256" key="1">
    <source>
        <dbReference type="SAM" id="MobiDB-lite"/>
    </source>
</evidence>
<organism evidence="3 4">
    <name type="scientific">Heterodera trifolii</name>
    <dbReference type="NCBI Taxonomy" id="157864"/>
    <lineage>
        <taxon>Eukaryota</taxon>
        <taxon>Metazoa</taxon>
        <taxon>Ecdysozoa</taxon>
        <taxon>Nematoda</taxon>
        <taxon>Chromadorea</taxon>
        <taxon>Rhabditida</taxon>
        <taxon>Tylenchina</taxon>
        <taxon>Tylenchomorpha</taxon>
        <taxon>Tylenchoidea</taxon>
        <taxon>Heteroderidae</taxon>
        <taxon>Heteroderinae</taxon>
        <taxon>Heterodera</taxon>
    </lineage>
</organism>
<evidence type="ECO:0000313" key="3">
    <source>
        <dbReference type="EMBL" id="KAL3081813.1"/>
    </source>
</evidence>
<feature type="region of interest" description="Disordered" evidence="1">
    <location>
        <begin position="332"/>
        <end position="386"/>
    </location>
</feature>
<feature type="region of interest" description="Disordered" evidence="1">
    <location>
        <begin position="214"/>
        <end position="282"/>
    </location>
</feature>
<dbReference type="AlphaFoldDB" id="A0ABD2J5M4"/>
<keyword evidence="2" id="KW-0812">Transmembrane</keyword>
<dbReference type="EMBL" id="JBICBT010001127">
    <property type="protein sequence ID" value="KAL3081813.1"/>
    <property type="molecule type" value="Genomic_DNA"/>
</dbReference>
<feature type="compositionally biased region" description="Basic residues" evidence="1">
    <location>
        <begin position="146"/>
        <end position="163"/>
    </location>
</feature>
<evidence type="ECO:0000256" key="2">
    <source>
        <dbReference type="SAM" id="Phobius"/>
    </source>
</evidence>